<proteinExistence type="inferred from homology"/>
<reference evidence="11 12" key="1">
    <citation type="submission" date="2020-02" db="EMBL/GenBank/DDBJ databases">
        <authorList>
            <person name="Zheng R.K."/>
            <person name="Sun C.M."/>
        </authorList>
    </citation>
    <scope>NUCLEOTIDE SEQUENCE [LARGE SCALE GENOMIC DNA]</scope>
    <source>
        <strain evidence="12">rifampicinis</strain>
    </source>
</reference>
<dbReference type="GO" id="GO:0043190">
    <property type="term" value="C:ATP-binding cassette (ABC) transporter complex"/>
    <property type="evidence" value="ECO:0007669"/>
    <property type="project" value="InterPro"/>
</dbReference>
<dbReference type="Proteomes" id="UP000594468">
    <property type="component" value="Chromosome"/>
</dbReference>
<dbReference type="KEGG" id="pmet:G4Y79_23005"/>
<keyword evidence="4" id="KW-1003">Cell membrane</keyword>
<feature type="transmembrane region" description="Helical" evidence="9">
    <location>
        <begin position="533"/>
        <end position="557"/>
    </location>
</feature>
<dbReference type="EMBL" id="CP062983">
    <property type="protein sequence ID" value="QPC82520.1"/>
    <property type="molecule type" value="Genomic_DNA"/>
</dbReference>
<dbReference type="NCBIfam" id="TIGR01726">
    <property type="entry name" value="HEQRo_perm_3TM"/>
    <property type="match status" value="1"/>
</dbReference>
<evidence type="ECO:0000256" key="8">
    <source>
        <dbReference type="ARBA" id="ARBA00023136"/>
    </source>
</evidence>
<dbReference type="InterPro" id="IPR000515">
    <property type="entry name" value="MetI-like"/>
</dbReference>
<feature type="transmembrane region" description="Helical" evidence="9">
    <location>
        <begin position="200"/>
        <end position="220"/>
    </location>
</feature>
<keyword evidence="12" id="KW-1185">Reference proteome</keyword>
<evidence type="ECO:0000256" key="9">
    <source>
        <dbReference type="RuleBase" id="RU363032"/>
    </source>
</evidence>
<sequence>MAAQKDKNTPSAGAPPSLLSYLRDIRVIQGIAQIVFIILLVSVLSFVIVNVYNSLAERNLVPTFRFLLTRGGMPISDAPEWYSPNNTYGEAFLVGIINTIRAVSVGLVGATVIGILVGIFLLSNNWLIRNISRIYVEILRNTPLLVQLYFWYFVVFLEALPKEPTGIPAPGATSIAWAAPIMLLLIFGIWLYAKRTAFPARVTAGGLLGLLLLAVIRPLLMDSAPNDTATNVFIALVIGFFLLILFFAPRSWRGFATGFLIMSIGTLLGSAFFQLLAYFGVVSNGEYLTLGVYPVFYYSIKGLLAPEILPTAVFGIWAVFVAIGIALAVAIWMISGHVIETTGKPVPRGVYAFLSIVIFAVIGWGIAGMQARPGEIAIEDDEGVVELVPYNEALDSGDIELEDWPVYRPEPVIIAVPELNRFNNPEVGINLQPQYSALVIGLIIYTSAFIAEIVRAGIQAVPYGQLEAARALGLSYPQTLMRVILPQALRVIIPPLGNQYLNLSKNSSLAIAVAYADTYQVGQTMMNQSGQSITGFTLLLIVYLSLSLIISVGMNVVNSRFQLVTR</sequence>
<keyword evidence="3 9" id="KW-0813">Transport</keyword>
<feature type="transmembrane region" description="Helical" evidence="9">
    <location>
        <begin position="349"/>
        <end position="367"/>
    </location>
</feature>
<feature type="transmembrane region" description="Helical" evidence="9">
    <location>
        <begin position="287"/>
        <end position="305"/>
    </location>
</feature>
<comment type="similarity">
    <text evidence="2">Belongs to the binding-protein-dependent transport system permease family. HisMQ subfamily.</text>
</comment>
<feature type="transmembrane region" description="Helical" evidence="9">
    <location>
        <begin position="91"/>
        <end position="122"/>
    </location>
</feature>
<dbReference type="SUPFAM" id="SSF161098">
    <property type="entry name" value="MetI-like"/>
    <property type="match status" value="2"/>
</dbReference>
<keyword evidence="5 9" id="KW-0812">Transmembrane</keyword>
<accession>A0A7S8E8W8</accession>
<name>A0A7S8E8W8_9CHLR</name>
<feature type="domain" description="ABC transmembrane type-1" evidence="10">
    <location>
        <begin position="96"/>
        <end position="554"/>
    </location>
</feature>
<evidence type="ECO:0000256" key="1">
    <source>
        <dbReference type="ARBA" id="ARBA00004651"/>
    </source>
</evidence>
<feature type="transmembrane region" description="Helical" evidence="9">
    <location>
        <begin position="312"/>
        <end position="334"/>
    </location>
</feature>
<evidence type="ECO:0000313" key="12">
    <source>
        <dbReference type="Proteomes" id="UP000594468"/>
    </source>
</evidence>
<evidence type="ECO:0000256" key="5">
    <source>
        <dbReference type="ARBA" id="ARBA00022692"/>
    </source>
</evidence>
<dbReference type="GO" id="GO:0006865">
    <property type="term" value="P:amino acid transport"/>
    <property type="evidence" value="ECO:0007669"/>
    <property type="project" value="UniProtKB-KW"/>
</dbReference>
<dbReference type="AlphaFoldDB" id="A0A7S8E8W8"/>
<organism evidence="11 12">
    <name type="scientific">Phototrophicus methaneseepsis</name>
    <dbReference type="NCBI Taxonomy" id="2710758"/>
    <lineage>
        <taxon>Bacteria</taxon>
        <taxon>Bacillati</taxon>
        <taxon>Chloroflexota</taxon>
        <taxon>Candidatus Thermofontia</taxon>
        <taxon>Phototrophicales</taxon>
        <taxon>Phototrophicaceae</taxon>
        <taxon>Phototrophicus</taxon>
    </lineage>
</organism>
<evidence type="ECO:0000256" key="2">
    <source>
        <dbReference type="ARBA" id="ARBA00010072"/>
    </source>
</evidence>
<dbReference type="InterPro" id="IPR043429">
    <property type="entry name" value="ArtM/GltK/GlnP/TcyL/YhdX-like"/>
</dbReference>
<keyword evidence="6" id="KW-0029">Amino-acid transport</keyword>
<dbReference type="InterPro" id="IPR010065">
    <property type="entry name" value="AA_ABC_transptr_permease_3TM"/>
</dbReference>
<evidence type="ECO:0000313" key="11">
    <source>
        <dbReference type="EMBL" id="QPC82520.1"/>
    </source>
</evidence>
<protein>
    <submittedName>
        <fullName evidence="11">ABC transporter permease subunit</fullName>
    </submittedName>
</protein>
<dbReference type="Pfam" id="PF00528">
    <property type="entry name" value="BPD_transp_1"/>
    <property type="match status" value="1"/>
</dbReference>
<comment type="subcellular location">
    <subcellularLocation>
        <location evidence="1 9">Cell membrane</location>
        <topology evidence="1 9">Multi-pass membrane protein</topology>
    </subcellularLocation>
</comment>
<dbReference type="CDD" id="cd06261">
    <property type="entry name" value="TM_PBP2"/>
    <property type="match status" value="2"/>
</dbReference>
<evidence type="ECO:0000256" key="4">
    <source>
        <dbReference type="ARBA" id="ARBA00022475"/>
    </source>
</evidence>
<evidence type="ECO:0000256" key="6">
    <source>
        <dbReference type="ARBA" id="ARBA00022970"/>
    </source>
</evidence>
<feature type="transmembrane region" description="Helical" evidence="9">
    <location>
        <begin position="232"/>
        <end position="248"/>
    </location>
</feature>
<dbReference type="RefSeq" id="WP_195170589.1">
    <property type="nucleotide sequence ID" value="NZ_CP062983.1"/>
</dbReference>
<feature type="transmembrane region" description="Helical" evidence="9">
    <location>
        <begin position="174"/>
        <end position="193"/>
    </location>
</feature>
<dbReference type="Gene3D" id="1.10.3720.10">
    <property type="entry name" value="MetI-like"/>
    <property type="match status" value="2"/>
</dbReference>
<dbReference type="InterPro" id="IPR035906">
    <property type="entry name" value="MetI-like_sf"/>
</dbReference>
<keyword evidence="8 9" id="KW-0472">Membrane</keyword>
<dbReference type="GO" id="GO:0022857">
    <property type="term" value="F:transmembrane transporter activity"/>
    <property type="evidence" value="ECO:0007669"/>
    <property type="project" value="InterPro"/>
</dbReference>
<evidence type="ECO:0000256" key="7">
    <source>
        <dbReference type="ARBA" id="ARBA00022989"/>
    </source>
</evidence>
<evidence type="ECO:0000256" key="3">
    <source>
        <dbReference type="ARBA" id="ARBA00022448"/>
    </source>
</evidence>
<evidence type="ECO:0000259" key="10">
    <source>
        <dbReference type="PROSITE" id="PS50928"/>
    </source>
</evidence>
<feature type="transmembrane region" description="Helical" evidence="9">
    <location>
        <begin position="134"/>
        <end position="154"/>
    </location>
</feature>
<feature type="transmembrane region" description="Helical" evidence="9">
    <location>
        <begin position="31"/>
        <end position="52"/>
    </location>
</feature>
<keyword evidence="7 9" id="KW-1133">Transmembrane helix</keyword>
<dbReference type="PROSITE" id="PS50928">
    <property type="entry name" value="ABC_TM1"/>
    <property type="match status" value="1"/>
</dbReference>
<gene>
    <name evidence="11" type="ORF">G4Y79_23005</name>
</gene>
<feature type="transmembrane region" description="Helical" evidence="9">
    <location>
        <begin position="260"/>
        <end position="281"/>
    </location>
</feature>
<dbReference type="PANTHER" id="PTHR30614:SF37">
    <property type="entry name" value="AMINO-ACID ABC TRANSPORTER PERMEASE PROTEIN YHDX-RELATED"/>
    <property type="match status" value="1"/>
</dbReference>
<dbReference type="PANTHER" id="PTHR30614">
    <property type="entry name" value="MEMBRANE COMPONENT OF AMINO ACID ABC TRANSPORTER"/>
    <property type="match status" value="1"/>
</dbReference>